<keyword evidence="1" id="KW-0175">Coiled coil</keyword>
<evidence type="ECO:0000313" key="4">
    <source>
        <dbReference type="Proteomes" id="UP001175271"/>
    </source>
</evidence>
<comment type="caution">
    <text evidence="3">The sequence shown here is derived from an EMBL/GenBank/DDBJ whole genome shotgun (WGS) entry which is preliminary data.</text>
</comment>
<name>A0AA39ICN8_9BILA</name>
<sequence>MSGASRNGTLEVSTRQKIETNDKTLNNKREMSEGSIEDTTEQYEQMERDVEKMVKEGGRPNDKTGEFTRWARNEDILMSRMAHSVRDFPKSFENTQHEQKFLTSTPLEGKASKRFFPSADVESIERISARSTPSAPCGRRLHAVAEENEPTQSTQEDEEAAKKLKKATSMPKKEKAPEESVHPLSEQLRSLIQLLDIQQIEMRKRQEQYFRQMQDEVEARREKLKAERTATDLEFRRREKALTEREKRVNRDESDKLAEMKERLKREIDLKNERSVENHKLRAKIAELEAAAKVFRRPTFLQRRSSLEAVRSNQNYPVLSRPPAPRKVASERWSAMKTKKPSTAKPEGPVSERPSSFDENESTRSLDQETSLSPALNRESLACGCTKYTNGNGVFREWRHSDGTMVMMAQDPVIIELFAPNEIKLTFDAMGAVYVLLPDRTGFVLFSDGQCKIGRYLDDTVEGRGRFRVEDIKGIECYKYDEDGTIGWTGCGIALRCAPDWSKVVIGKVTQFIYVRGKTVYVNHIDDLQTPRMKTLCFQHMF</sequence>
<organism evidence="3 4">
    <name type="scientific">Steinernema hermaphroditum</name>
    <dbReference type="NCBI Taxonomy" id="289476"/>
    <lineage>
        <taxon>Eukaryota</taxon>
        <taxon>Metazoa</taxon>
        <taxon>Ecdysozoa</taxon>
        <taxon>Nematoda</taxon>
        <taxon>Chromadorea</taxon>
        <taxon>Rhabditida</taxon>
        <taxon>Tylenchina</taxon>
        <taxon>Panagrolaimomorpha</taxon>
        <taxon>Strongyloidoidea</taxon>
        <taxon>Steinernematidae</taxon>
        <taxon>Steinernema</taxon>
    </lineage>
</organism>
<feature type="compositionally biased region" description="Polar residues" evidence="2">
    <location>
        <begin position="1"/>
        <end position="13"/>
    </location>
</feature>
<feature type="region of interest" description="Disordered" evidence="2">
    <location>
        <begin position="126"/>
        <end position="184"/>
    </location>
</feature>
<feature type="region of interest" description="Disordered" evidence="2">
    <location>
        <begin position="316"/>
        <end position="372"/>
    </location>
</feature>
<dbReference type="EMBL" id="JAUCMV010000002">
    <property type="protein sequence ID" value="KAK0420824.1"/>
    <property type="molecule type" value="Genomic_DNA"/>
</dbReference>
<evidence type="ECO:0000313" key="3">
    <source>
        <dbReference type="EMBL" id="KAK0420824.1"/>
    </source>
</evidence>
<gene>
    <name evidence="3" type="ORF">QR680_014910</name>
</gene>
<reference evidence="3" key="1">
    <citation type="submission" date="2023-06" db="EMBL/GenBank/DDBJ databases">
        <title>Genomic analysis of the entomopathogenic nematode Steinernema hermaphroditum.</title>
        <authorList>
            <person name="Schwarz E.M."/>
            <person name="Heppert J.K."/>
            <person name="Baniya A."/>
            <person name="Schwartz H.T."/>
            <person name="Tan C.-H."/>
            <person name="Antoshechkin I."/>
            <person name="Sternberg P.W."/>
            <person name="Goodrich-Blair H."/>
            <person name="Dillman A.R."/>
        </authorList>
    </citation>
    <scope>NUCLEOTIDE SEQUENCE</scope>
    <source>
        <strain evidence="3">PS9179</strain>
        <tissue evidence="3">Whole animal</tissue>
    </source>
</reference>
<dbReference type="AlphaFoldDB" id="A0AA39ICN8"/>
<accession>A0AA39ICN8</accession>
<feature type="region of interest" description="Disordered" evidence="2">
    <location>
        <begin position="1"/>
        <end position="42"/>
    </location>
</feature>
<evidence type="ECO:0000256" key="1">
    <source>
        <dbReference type="SAM" id="Coils"/>
    </source>
</evidence>
<evidence type="ECO:0000256" key="2">
    <source>
        <dbReference type="SAM" id="MobiDB-lite"/>
    </source>
</evidence>
<protein>
    <submittedName>
        <fullName evidence="3">Uncharacterized protein</fullName>
    </submittedName>
</protein>
<feature type="compositionally biased region" description="Basic and acidic residues" evidence="2">
    <location>
        <begin position="171"/>
        <end position="181"/>
    </location>
</feature>
<proteinExistence type="predicted"/>
<feature type="coiled-coil region" evidence="1">
    <location>
        <begin position="250"/>
        <end position="291"/>
    </location>
</feature>
<feature type="compositionally biased region" description="Basic and acidic residues" evidence="2">
    <location>
        <begin position="14"/>
        <end position="32"/>
    </location>
</feature>
<dbReference type="Proteomes" id="UP001175271">
    <property type="component" value="Unassembled WGS sequence"/>
</dbReference>
<keyword evidence="4" id="KW-1185">Reference proteome</keyword>